<dbReference type="Proteomes" id="UP000783871">
    <property type="component" value="Unassembled WGS sequence"/>
</dbReference>
<keyword evidence="1" id="KW-0472">Membrane</keyword>
<evidence type="ECO:0000313" key="3">
    <source>
        <dbReference type="EMBL" id="NJP34199.1"/>
    </source>
</evidence>
<reference evidence="3 4" key="1">
    <citation type="submission" date="2020-03" db="EMBL/GenBank/DDBJ databases">
        <title>WGS of actinomycetes isolated from Thailand.</title>
        <authorList>
            <person name="Thawai C."/>
        </authorList>
    </citation>
    <scope>NUCLEOTIDE SEQUENCE [LARGE SCALE GENOMIC DNA]</scope>
    <source>
        <strain evidence="3 4">HSS6-12</strain>
    </source>
</reference>
<evidence type="ECO:0000256" key="1">
    <source>
        <dbReference type="SAM" id="Phobius"/>
    </source>
</evidence>
<proteinExistence type="predicted"/>
<organism evidence="3 4">
    <name type="scientific">Micromonospora thermarum</name>
    <dbReference type="NCBI Taxonomy" id="2720024"/>
    <lineage>
        <taxon>Bacteria</taxon>
        <taxon>Bacillati</taxon>
        <taxon>Actinomycetota</taxon>
        <taxon>Actinomycetes</taxon>
        <taxon>Micromonosporales</taxon>
        <taxon>Micromonosporaceae</taxon>
        <taxon>Micromonospora</taxon>
    </lineage>
</organism>
<protein>
    <submittedName>
        <fullName evidence="3">Pilus assembly protein</fullName>
    </submittedName>
</protein>
<feature type="transmembrane region" description="Helical" evidence="1">
    <location>
        <begin position="12"/>
        <end position="33"/>
    </location>
</feature>
<keyword evidence="1" id="KW-0812">Transmembrane</keyword>
<feature type="domain" description="TadE-like" evidence="2">
    <location>
        <begin position="10"/>
        <end position="52"/>
    </location>
</feature>
<evidence type="ECO:0000313" key="4">
    <source>
        <dbReference type="Proteomes" id="UP000783871"/>
    </source>
</evidence>
<dbReference type="EMBL" id="JAATEO010000022">
    <property type="protein sequence ID" value="NJP34199.1"/>
    <property type="molecule type" value="Genomic_DNA"/>
</dbReference>
<comment type="caution">
    <text evidence="3">The sequence shown here is derived from an EMBL/GenBank/DDBJ whole genome shotgun (WGS) entry which is preliminary data.</text>
</comment>
<evidence type="ECO:0000259" key="2">
    <source>
        <dbReference type="Pfam" id="PF07811"/>
    </source>
</evidence>
<dbReference type="RefSeq" id="WP_168002555.1">
    <property type="nucleotide sequence ID" value="NZ_JAATEO010000022.1"/>
</dbReference>
<name>A0ABX0ZB69_9ACTN</name>
<sequence>MDDAVSRERGSVSVEVAILAPAFIALLVLAGVAGRTAVAAEAVDAAAHDAARAASISRDAGTARREAREAAVRLLDWRRLNCAGTPTLAFSGTVNGRPTSFDAAFRSPVGQDASVTVRISCTVDLSDLQLSVVPGMPTGKRVTASFTSPLDRYRSRA</sequence>
<gene>
    <name evidence="3" type="ORF">HCJ94_19975</name>
</gene>
<dbReference type="Pfam" id="PF07811">
    <property type="entry name" value="TadE"/>
    <property type="match status" value="1"/>
</dbReference>
<accession>A0ABX0ZB69</accession>
<dbReference type="InterPro" id="IPR012495">
    <property type="entry name" value="TadE-like_dom"/>
</dbReference>
<keyword evidence="4" id="KW-1185">Reference proteome</keyword>
<keyword evidence="1" id="KW-1133">Transmembrane helix</keyword>